<name>A0A0N9I950_9PSEU</name>
<dbReference type="InterPro" id="IPR009908">
    <property type="entry name" value="Methylamine_util_MauE"/>
</dbReference>
<keyword evidence="2 5" id="KW-0812">Transmembrane</keyword>
<dbReference type="STRING" id="860235.AOZ06_44060"/>
<evidence type="ECO:0000256" key="5">
    <source>
        <dbReference type="SAM" id="Phobius"/>
    </source>
</evidence>
<dbReference type="GO" id="GO:0016020">
    <property type="term" value="C:membrane"/>
    <property type="evidence" value="ECO:0007669"/>
    <property type="project" value="UniProtKB-SubCell"/>
</dbReference>
<dbReference type="EMBL" id="CP012752">
    <property type="protein sequence ID" value="ALG12909.1"/>
    <property type="molecule type" value="Genomic_DNA"/>
</dbReference>
<evidence type="ECO:0000256" key="2">
    <source>
        <dbReference type="ARBA" id="ARBA00022692"/>
    </source>
</evidence>
<keyword evidence="4 5" id="KW-0472">Membrane</keyword>
<evidence type="ECO:0000313" key="7">
    <source>
        <dbReference type="EMBL" id="ALG12909.1"/>
    </source>
</evidence>
<dbReference type="AlphaFoldDB" id="A0A0N9I950"/>
<reference evidence="7 8" key="1">
    <citation type="submission" date="2015-07" db="EMBL/GenBank/DDBJ databases">
        <title>Genome sequencing of Kibdelosporangium phytohabitans.</title>
        <authorList>
            <person name="Qin S."/>
            <person name="Xing K."/>
        </authorList>
    </citation>
    <scope>NUCLEOTIDE SEQUENCE [LARGE SCALE GENOMIC DNA]</scope>
    <source>
        <strain evidence="7 8">KLBMP1111</strain>
    </source>
</reference>
<evidence type="ECO:0000256" key="4">
    <source>
        <dbReference type="ARBA" id="ARBA00023136"/>
    </source>
</evidence>
<proteinExistence type="predicted"/>
<keyword evidence="3 5" id="KW-1133">Transmembrane helix</keyword>
<evidence type="ECO:0000256" key="1">
    <source>
        <dbReference type="ARBA" id="ARBA00004141"/>
    </source>
</evidence>
<evidence type="ECO:0000259" key="6">
    <source>
        <dbReference type="Pfam" id="PF07291"/>
    </source>
</evidence>
<gene>
    <name evidence="7" type="ORF">AOZ06_44060</name>
</gene>
<keyword evidence="8" id="KW-1185">Reference proteome</keyword>
<dbReference type="GO" id="GO:0030416">
    <property type="term" value="P:methylamine metabolic process"/>
    <property type="evidence" value="ECO:0007669"/>
    <property type="project" value="InterPro"/>
</dbReference>
<evidence type="ECO:0000313" key="8">
    <source>
        <dbReference type="Proteomes" id="UP000063699"/>
    </source>
</evidence>
<protein>
    <recommendedName>
        <fullName evidence="6">Methylamine utilisation protein MauE domain-containing protein</fullName>
    </recommendedName>
</protein>
<dbReference type="Proteomes" id="UP000063699">
    <property type="component" value="Chromosome"/>
</dbReference>
<organism evidence="7 8">
    <name type="scientific">Kibdelosporangium phytohabitans</name>
    <dbReference type="NCBI Taxonomy" id="860235"/>
    <lineage>
        <taxon>Bacteria</taxon>
        <taxon>Bacillati</taxon>
        <taxon>Actinomycetota</taxon>
        <taxon>Actinomycetes</taxon>
        <taxon>Pseudonocardiales</taxon>
        <taxon>Pseudonocardiaceae</taxon>
        <taxon>Kibdelosporangium</taxon>
    </lineage>
</organism>
<accession>A0A0N9I950</accession>
<dbReference type="KEGG" id="kphy:AOZ06_44060"/>
<feature type="domain" description="Methylamine utilisation protein MauE" evidence="6">
    <location>
        <begin position="3"/>
        <end position="114"/>
    </location>
</feature>
<comment type="subcellular location">
    <subcellularLocation>
        <location evidence="1">Membrane</location>
        <topology evidence="1">Multi-pass membrane protein</topology>
    </subcellularLocation>
</comment>
<dbReference type="Pfam" id="PF07291">
    <property type="entry name" value="MauE"/>
    <property type="match status" value="1"/>
</dbReference>
<feature type="transmembrane region" description="Helical" evidence="5">
    <location>
        <begin position="51"/>
        <end position="77"/>
    </location>
</feature>
<sequence>MDVLVAAVLVWAAVFKLRGGSQRSALAKAVGKDRVDTVFRIVGGVEIGLAAGLLLTGPIGAWAVFAWFVGLFGYLLWARVAEPESSCGCLSDKYAPVGARALARAAVLAAMAVTAELSPWYAAFPGAAVIVLLSAELDEYWLVPLRRLKVKLRHPLGNKEFHIPVTSTVQQLHKSQVYQSAYPLLRSDVLDTWDEGEWRILTYSAERDGERATAVFAVPRDRYEPESVRFALA</sequence>
<evidence type="ECO:0000256" key="3">
    <source>
        <dbReference type="ARBA" id="ARBA00022989"/>
    </source>
</evidence>
<dbReference type="RefSeq" id="WP_054294800.1">
    <property type="nucleotide sequence ID" value="NZ_CP012752.1"/>
</dbReference>